<accession>A0A2S0WR65</accession>
<keyword evidence="2" id="KW-1185">Reference proteome</keyword>
<accession>A0A5F2ELS5</accession>
<evidence type="ECO:0000313" key="2">
    <source>
        <dbReference type="Proteomes" id="UP000244384"/>
    </source>
</evidence>
<dbReference type="KEGG" id="aez:C3E78_16725"/>
<dbReference type="GO" id="GO:0016627">
    <property type="term" value="F:oxidoreductase activity, acting on the CH-CH group of donors"/>
    <property type="evidence" value="ECO:0007669"/>
    <property type="project" value="InterPro"/>
</dbReference>
<sequence>MTYTVDESITTTTSATTLDDVLSELADRRDEFQRLGYVPRDFVDRLIAIGIYRSATPEAFGGSPERPADFLRTIEKISVIDASTGWVASFGCQLVYLGTLPAQTLAELFAEGPDVVFAGALFPVQHAEPTETGFVVDGRWKFGSGSMGADVICVGIPGDDSIDGEPRGALLRAADVEIVQDWDVLGMKASGSFDLVVHSVEVPREWTFIRGGEPSLDEPLYCYPAITYAAQSLAVTSAGVARAALDHALKVGAGVAGVTGAPELADRAYYRAGIAQAEAQLRSGAPTSSRLPRRPGTLPWSARSATSSTRTCGCRPLAWLARCVLVGRRRGHDLTVRVREAARNGHNAGAR</sequence>
<dbReference type="InterPro" id="IPR037069">
    <property type="entry name" value="AcylCoA_DH/ox_N_sf"/>
</dbReference>
<dbReference type="Gene3D" id="1.20.140.10">
    <property type="entry name" value="Butyryl-CoA Dehydrogenase, subunit A, domain 3"/>
    <property type="match status" value="1"/>
</dbReference>
<organism evidence="1 2">
    <name type="scientific">Aeromicrobium chenweiae</name>
    <dbReference type="NCBI Taxonomy" id="2079793"/>
    <lineage>
        <taxon>Bacteria</taxon>
        <taxon>Bacillati</taxon>
        <taxon>Actinomycetota</taxon>
        <taxon>Actinomycetes</taxon>
        <taxon>Propionibacteriales</taxon>
        <taxon>Nocardioidaceae</taxon>
        <taxon>Aeromicrobium</taxon>
    </lineage>
</organism>
<dbReference type="Gene3D" id="2.40.110.10">
    <property type="entry name" value="Butyryl-CoA Dehydrogenase, subunit A, domain 2"/>
    <property type="match status" value="1"/>
</dbReference>
<dbReference type="Gene3D" id="1.10.540.10">
    <property type="entry name" value="Acyl-CoA dehydrogenase/oxidase, N-terminal domain"/>
    <property type="match status" value="1"/>
</dbReference>
<dbReference type="RefSeq" id="WP_108580366.1">
    <property type="nucleotide sequence ID" value="NZ_CP026952.1"/>
</dbReference>
<proteinExistence type="predicted"/>
<dbReference type="AlphaFoldDB" id="A0A2S0WR65"/>
<gene>
    <name evidence="1" type="ORF">C3E78_16725</name>
</gene>
<evidence type="ECO:0000313" key="1">
    <source>
        <dbReference type="EMBL" id="AWB93724.1"/>
    </source>
</evidence>
<dbReference type="GO" id="GO:0050660">
    <property type="term" value="F:flavin adenine dinucleotide binding"/>
    <property type="evidence" value="ECO:0007669"/>
    <property type="project" value="InterPro"/>
</dbReference>
<dbReference type="SUPFAM" id="SSF56645">
    <property type="entry name" value="Acyl-CoA dehydrogenase NM domain-like"/>
    <property type="match status" value="1"/>
</dbReference>
<reference evidence="2" key="1">
    <citation type="submission" date="2018-01" db="EMBL/GenBank/DDBJ databases">
        <authorList>
            <person name="Li J."/>
        </authorList>
    </citation>
    <scope>NUCLEOTIDE SEQUENCE [LARGE SCALE GENOMIC DNA]</scope>
    <source>
        <strain evidence="2">592</strain>
    </source>
</reference>
<dbReference type="OrthoDB" id="3402961at2"/>
<name>A0A2S0WR65_9ACTN</name>
<dbReference type="EMBL" id="CP026952">
    <property type="protein sequence ID" value="AWB93724.1"/>
    <property type="molecule type" value="Genomic_DNA"/>
</dbReference>
<dbReference type="InterPro" id="IPR046373">
    <property type="entry name" value="Acyl-CoA_Oxase/DH_mid-dom_sf"/>
</dbReference>
<protein>
    <submittedName>
        <fullName evidence="1">Acyl-CoA dehydrogenase</fullName>
    </submittedName>
</protein>
<dbReference type="InterPro" id="IPR009100">
    <property type="entry name" value="AcylCoA_DH/oxidase_NM_dom_sf"/>
</dbReference>
<dbReference type="Proteomes" id="UP000244384">
    <property type="component" value="Chromosome"/>
</dbReference>